<dbReference type="SMART" id="SM00388">
    <property type="entry name" value="HisKA"/>
    <property type="match status" value="1"/>
</dbReference>
<dbReference type="EMBL" id="JBHTJV010000005">
    <property type="protein sequence ID" value="MFD0916370.1"/>
    <property type="molecule type" value="Genomic_DNA"/>
</dbReference>
<dbReference type="SUPFAM" id="SSF55874">
    <property type="entry name" value="ATPase domain of HSP90 chaperone/DNA topoisomerase II/histidine kinase"/>
    <property type="match status" value="1"/>
</dbReference>
<dbReference type="Pfam" id="PF02518">
    <property type="entry name" value="HATPase_c"/>
    <property type="match status" value="1"/>
</dbReference>
<feature type="transmembrane region" description="Helical" evidence="15">
    <location>
        <begin position="31"/>
        <end position="50"/>
    </location>
</feature>
<dbReference type="InterPro" id="IPR036097">
    <property type="entry name" value="HisK_dim/P_sf"/>
</dbReference>
<evidence type="ECO:0000256" key="9">
    <source>
        <dbReference type="ARBA" id="ARBA00022741"/>
    </source>
</evidence>
<dbReference type="InterPro" id="IPR003660">
    <property type="entry name" value="HAMP_dom"/>
</dbReference>
<evidence type="ECO:0000259" key="16">
    <source>
        <dbReference type="PROSITE" id="PS50109"/>
    </source>
</evidence>
<dbReference type="Pfam" id="PF00512">
    <property type="entry name" value="HisKA"/>
    <property type="match status" value="1"/>
</dbReference>
<keyword evidence="10" id="KW-0418">Kinase</keyword>
<dbReference type="PROSITE" id="PS50885">
    <property type="entry name" value="HAMP"/>
    <property type="match status" value="1"/>
</dbReference>
<evidence type="ECO:0000313" key="18">
    <source>
        <dbReference type="EMBL" id="MFD0916370.1"/>
    </source>
</evidence>
<dbReference type="PANTHER" id="PTHR44936">
    <property type="entry name" value="SENSOR PROTEIN CREC"/>
    <property type="match status" value="1"/>
</dbReference>
<dbReference type="InterPro" id="IPR050980">
    <property type="entry name" value="2C_sensor_his_kinase"/>
</dbReference>
<dbReference type="PRINTS" id="PR00344">
    <property type="entry name" value="BCTRLSENSOR"/>
</dbReference>
<gene>
    <name evidence="18" type="ORF">ACFQ14_08130</name>
</gene>
<dbReference type="PANTHER" id="PTHR44936:SF5">
    <property type="entry name" value="SENSOR HISTIDINE KINASE ENVZ"/>
    <property type="match status" value="1"/>
</dbReference>
<feature type="domain" description="Histidine kinase" evidence="16">
    <location>
        <begin position="256"/>
        <end position="452"/>
    </location>
</feature>
<keyword evidence="7" id="KW-0808">Transferase</keyword>
<evidence type="ECO:0000256" key="15">
    <source>
        <dbReference type="SAM" id="Phobius"/>
    </source>
</evidence>
<comment type="subcellular location">
    <subcellularLocation>
        <location evidence="2">Cell inner membrane</location>
        <topology evidence="2">Multi-pass membrane protein</topology>
    </subcellularLocation>
</comment>
<evidence type="ECO:0000256" key="10">
    <source>
        <dbReference type="ARBA" id="ARBA00022777"/>
    </source>
</evidence>
<dbReference type="SMART" id="SM00304">
    <property type="entry name" value="HAMP"/>
    <property type="match status" value="1"/>
</dbReference>
<keyword evidence="8 15" id="KW-0812">Transmembrane</keyword>
<evidence type="ECO:0000313" key="19">
    <source>
        <dbReference type="Proteomes" id="UP001597101"/>
    </source>
</evidence>
<comment type="catalytic activity">
    <reaction evidence="1">
        <text>ATP + protein L-histidine = ADP + protein N-phospho-L-histidine.</text>
        <dbReference type="EC" id="2.7.13.3"/>
    </reaction>
</comment>
<dbReference type="RefSeq" id="WP_377212319.1">
    <property type="nucleotide sequence ID" value="NZ_JBHTJV010000005.1"/>
</dbReference>
<dbReference type="SMART" id="SM00387">
    <property type="entry name" value="HATPase_c"/>
    <property type="match status" value="1"/>
</dbReference>
<keyword evidence="14 15" id="KW-0472">Membrane</keyword>
<feature type="domain" description="HAMP" evidence="17">
    <location>
        <begin position="195"/>
        <end position="248"/>
    </location>
</feature>
<feature type="transmembrane region" description="Helical" evidence="15">
    <location>
        <begin position="174"/>
        <end position="194"/>
    </location>
</feature>
<evidence type="ECO:0000256" key="14">
    <source>
        <dbReference type="ARBA" id="ARBA00023136"/>
    </source>
</evidence>
<keyword evidence="9" id="KW-0547">Nucleotide-binding</keyword>
<keyword evidence="11 18" id="KW-0067">ATP-binding</keyword>
<dbReference type="InterPro" id="IPR036890">
    <property type="entry name" value="HATPase_C_sf"/>
</dbReference>
<keyword evidence="13" id="KW-0902">Two-component regulatory system</keyword>
<evidence type="ECO:0000256" key="6">
    <source>
        <dbReference type="ARBA" id="ARBA00022553"/>
    </source>
</evidence>
<dbReference type="GO" id="GO:0005524">
    <property type="term" value="F:ATP binding"/>
    <property type="evidence" value="ECO:0007669"/>
    <property type="project" value="UniProtKB-KW"/>
</dbReference>
<evidence type="ECO:0000256" key="13">
    <source>
        <dbReference type="ARBA" id="ARBA00023012"/>
    </source>
</evidence>
<keyword evidence="12 15" id="KW-1133">Transmembrane helix</keyword>
<evidence type="ECO:0000256" key="7">
    <source>
        <dbReference type="ARBA" id="ARBA00022679"/>
    </source>
</evidence>
<keyword evidence="19" id="KW-1185">Reference proteome</keyword>
<keyword evidence="5" id="KW-0997">Cell inner membrane</keyword>
<dbReference type="SUPFAM" id="SSF47384">
    <property type="entry name" value="Homodimeric domain of signal transducing histidine kinase"/>
    <property type="match status" value="1"/>
</dbReference>
<evidence type="ECO:0000256" key="2">
    <source>
        <dbReference type="ARBA" id="ARBA00004429"/>
    </source>
</evidence>
<dbReference type="InterPro" id="IPR004358">
    <property type="entry name" value="Sig_transdc_His_kin-like_C"/>
</dbReference>
<evidence type="ECO:0000256" key="8">
    <source>
        <dbReference type="ARBA" id="ARBA00022692"/>
    </source>
</evidence>
<dbReference type="Gene3D" id="3.30.565.10">
    <property type="entry name" value="Histidine kinase-like ATPase, C-terminal domain"/>
    <property type="match status" value="1"/>
</dbReference>
<evidence type="ECO:0000256" key="11">
    <source>
        <dbReference type="ARBA" id="ARBA00022840"/>
    </source>
</evidence>
<dbReference type="Gene3D" id="1.10.287.130">
    <property type="match status" value="1"/>
</dbReference>
<organism evidence="18 19">
    <name type="scientific">Pseudahrensia aquimaris</name>
    <dbReference type="NCBI Taxonomy" id="744461"/>
    <lineage>
        <taxon>Bacteria</taxon>
        <taxon>Pseudomonadati</taxon>
        <taxon>Pseudomonadota</taxon>
        <taxon>Alphaproteobacteria</taxon>
        <taxon>Hyphomicrobiales</taxon>
        <taxon>Ahrensiaceae</taxon>
        <taxon>Pseudahrensia</taxon>
    </lineage>
</organism>
<protein>
    <recommendedName>
        <fullName evidence="3">histidine kinase</fullName>
        <ecNumber evidence="3">2.7.13.3</ecNumber>
    </recommendedName>
</protein>
<evidence type="ECO:0000256" key="3">
    <source>
        <dbReference type="ARBA" id="ARBA00012438"/>
    </source>
</evidence>
<comment type="caution">
    <text evidence="18">The sequence shown here is derived from an EMBL/GenBank/DDBJ whole genome shotgun (WGS) entry which is preliminary data.</text>
</comment>
<keyword evidence="6" id="KW-0597">Phosphoprotein</keyword>
<dbReference type="EC" id="2.7.13.3" evidence="3"/>
<dbReference type="CDD" id="cd00082">
    <property type="entry name" value="HisKA"/>
    <property type="match status" value="1"/>
</dbReference>
<evidence type="ECO:0000256" key="4">
    <source>
        <dbReference type="ARBA" id="ARBA00022475"/>
    </source>
</evidence>
<evidence type="ECO:0000256" key="5">
    <source>
        <dbReference type="ARBA" id="ARBA00022519"/>
    </source>
</evidence>
<evidence type="ECO:0000256" key="1">
    <source>
        <dbReference type="ARBA" id="ARBA00000085"/>
    </source>
</evidence>
<keyword evidence="4" id="KW-1003">Cell membrane</keyword>
<accession>A0ABW3FHF9</accession>
<dbReference type="Proteomes" id="UP001597101">
    <property type="component" value="Unassembled WGS sequence"/>
</dbReference>
<dbReference type="InterPro" id="IPR003661">
    <property type="entry name" value="HisK_dim/P_dom"/>
</dbReference>
<dbReference type="PROSITE" id="PS50109">
    <property type="entry name" value="HIS_KIN"/>
    <property type="match status" value="1"/>
</dbReference>
<dbReference type="Pfam" id="PF00672">
    <property type="entry name" value="HAMP"/>
    <property type="match status" value="1"/>
</dbReference>
<dbReference type="InterPro" id="IPR005467">
    <property type="entry name" value="His_kinase_dom"/>
</dbReference>
<sequence>MTIIRPLRRQWRWLSRVLADRMPTGLFGRSLIIIVAPMILLQAVMTFVFMERHWQSVTDRLSTAVVRDIAALVDVIETYPQDTELETVRRIASERLALQMTILPNEDLPPPAPKPFFSILDTALSEQITRQLKRPFWIDTVGNSGLLEIRIKLGDDVIRFFVRRSQASASNTHIFLLWMVGAAFVLLTIAVLFLRNQIRPIQRLADAADRFGRGQPVPEDFRPRGAAEVRRATVSFLEMRERVERSIEQRTAMLAGVSHDLRTVLTRFRLQLALVPQSRETEALTEDVNDMQNMLQGYLDFARGDTGEEAMDVSLTEMLARFEGEAETSGKTWSSDFSGDPTIHVRPTAFSRVLSNVVSNAFRYADTVKVHGFRNKKWLFLHFDDNGPGIAEGSREAVFRPFVRLDEARNLDESGTGLGLSIARDIVHRHGGQIELDDSPLGGLRVTLRLPA</sequence>
<name>A0ABW3FHF9_9HYPH</name>
<dbReference type="InterPro" id="IPR003594">
    <property type="entry name" value="HATPase_dom"/>
</dbReference>
<evidence type="ECO:0000259" key="17">
    <source>
        <dbReference type="PROSITE" id="PS50885"/>
    </source>
</evidence>
<evidence type="ECO:0000256" key="12">
    <source>
        <dbReference type="ARBA" id="ARBA00022989"/>
    </source>
</evidence>
<reference evidence="19" key="1">
    <citation type="journal article" date="2019" name="Int. J. Syst. Evol. Microbiol.">
        <title>The Global Catalogue of Microorganisms (GCM) 10K type strain sequencing project: providing services to taxonomists for standard genome sequencing and annotation.</title>
        <authorList>
            <consortium name="The Broad Institute Genomics Platform"/>
            <consortium name="The Broad Institute Genome Sequencing Center for Infectious Disease"/>
            <person name="Wu L."/>
            <person name="Ma J."/>
        </authorList>
    </citation>
    <scope>NUCLEOTIDE SEQUENCE [LARGE SCALE GENOMIC DNA]</scope>
    <source>
        <strain evidence="19">CCUG 60023</strain>
    </source>
</reference>
<proteinExistence type="predicted"/>